<gene>
    <name evidence="1" type="ORF">LAQU0_S22e00452g</name>
</gene>
<dbReference type="GO" id="GO:0030332">
    <property type="term" value="F:cyclin binding"/>
    <property type="evidence" value="ECO:0007669"/>
    <property type="project" value="TreeGrafter"/>
</dbReference>
<evidence type="ECO:0000313" key="2">
    <source>
        <dbReference type="Proteomes" id="UP000236544"/>
    </source>
</evidence>
<organism evidence="1 2">
    <name type="scientific">Lachancea quebecensis</name>
    <dbReference type="NCBI Taxonomy" id="1654605"/>
    <lineage>
        <taxon>Eukaryota</taxon>
        <taxon>Fungi</taxon>
        <taxon>Dikarya</taxon>
        <taxon>Ascomycota</taxon>
        <taxon>Saccharomycotina</taxon>
        <taxon>Saccharomycetes</taxon>
        <taxon>Saccharomycetales</taxon>
        <taxon>Saccharomycetaceae</taxon>
        <taxon>Lachancea</taxon>
    </lineage>
</organism>
<dbReference type="GO" id="GO:0031624">
    <property type="term" value="F:ubiquitin conjugating enzyme binding"/>
    <property type="evidence" value="ECO:0007669"/>
    <property type="project" value="TreeGrafter"/>
</dbReference>
<dbReference type="PANTHER" id="PTHR31531">
    <property type="entry name" value="E3 UBIQUITIN-PROTEIN LIGASE E3D FAMILY MEMBER"/>
    <property type="match status" value="1"/>
</dbReference>
<dbReference type="GO" id="GO:0005634">
    <property type="term" value="C:nucleus"/>
    <property type="evidence" value="ECO:0007669"/>
    <property type="project" value="TreeGrafter"/>
</dbReference>
<dbReference type="AlphaFoldDB" id="A0A0P1KY04"/>
<dbReference type="Proteomes" id="UP000236544">
    <property type="component" value="Unassembled WGS sequence"/>
</dbReference>
<dbReference type="EMBL" id="LN890550">
    <property type="protein sequence ID" value="CUS24934.1"/>
    <property type="molecule type" value="Genomic_DNA"/>
</dbReference>
<dbReference type="InterPro" id="IPR019193">
    <property type="entry name" value="UBQ-conj_enz_E2-bd_prot"/>
</dbReference>
<dbReference type="Pfam" id="PF09814">
    <property type="entry name" value="HECT_2"/>
    <property type="match status" value="1"/>
</dbReference>
<keyword evidence="2" id="KW-1185">Reference proteome</keyword>
<reference evidence="2" key="1">
    <citation type="submission" date="2015-10" db="EMBL/GenBank/DDBJ databases">
        <authorList>
            <person name="Devillers H."/>
        </authorList>
    </citation>
    <scope>NUCLEOTIDE SEQUENCE [LARGE SCALE GENOMIC DNA]</scope>
</reference>
<protein>
    <submittedName>
        <fullName evidence="1">LAQU0S22e00452g1_1</fullName>
    </submittedName>
</protein>
<dbReference type="GO" id="GO:0006513">
    <property type="term" value="P:protein monoubiquitination"/>
    <property type="evidence" value="ECO:0007669"/>
    <property type="project" value="TreeGrafter"/>
</dbReference>
<evidence type="ECO:0000313" key="1">
    <source>
        <dbReference type="EMBL" id="CUS24934.1"/>
    </source>
</evidence>
<sequence>MKFLAEYLPRIGTVVVTIESSKEVYVKGLEPESIELVIGQGAPYTIELPHRVEIDSSQNSLQSSKDYKTFRLKAVEGKGDRDLYKNRSLNFMMQVVPQKWMKKDLLGGSFQLRCQDCKSCVLAQGECVRISEMPSEFWAELMDYWHCHKPASSDSMRVDRYAKLSPLPGELLVGNSFFLISDCWPGNKLSFEDGSVTCSKCSTALGLISADNLYKINKWDLDLVRDGRRELYPPEHFVISALMDLLNADGARKILLKCHSSSKCLLLWVFAVGLQVTLPTKNTVSNCIKVYYRDEEVGKSTINASSVQNTEELAVPSIAFSSFREKLEITHQQIPAVVKKMDEWSLGFVEYL</sequence>
<dbReference type="GO" id="GO:0043161">
    <property type="term" value="P:proteasome-mediated ubiquitin-dependent protein catabolic process"/>
    <property type="evidence" value="ECO:0007669"/>
    <property type="project" value="TreeGrafter"/>
</dbReference>
<dbReference type="GO" id="GO:0061630">
    <property type="term" value="F:ubiquitin protein ligase activity"/>
    <property type="evidence" value="ECO:0007669"/>
    <property type="project" value="TreeGrafter"/>
</dbReference>
<dbReference type="GO" id="GO:0051865">
    <property type="term" value="P:protein autoubiquitination"/>
    <property type="evidence" value="ECO:0007669"/>
    <property type="project" value="TreeGrafter"/>
</dbReference>
<dbReference type="GO" id="GO:0005829">
    <property type="term" value="C:cytosol"/>
    <property type="evidence" value="ECO:0007669"/>
    <property type="project" value="TreeGrafter"/>
</dbReference>
<proteinExistence type="predicted"/>
<accession>A0A0P1KY04</accession>
<name>A0A0P1KY04_9SACH</name>
<dbReference type="GO" id="GO:0000209">
    <property type="term" value="P:protein polyubiquitination"/>
    <property type="evidence" value="ECO:0007669"/>
    <property type="project" value="TreeGrafter"/>
</dbReference>
<dbReference type="OrthoDB" id="386949at2759"/>
<dbReference type="GO" id="GO:0000151">
    <property type="term" value="C:ubiquitin ligase complex"/>
    <property type="evidence" value="ECO:0007669"/>
    <property type="project" value="TreeGrafter"/>
</dbReference>
<dbReference type="PANTHER" id="PTHR31531:SF2">
    <property type="entry name" value="E3 UBIQUITIN-PROTEIN LIGASE E3D"/>
    <property type="match status" value="1"/>
</dbReference>